<accession>A0ABU6T7L3</accession>
<organism evidence="1 2">
    <name type="scientific">Stylosanthes scabra</name>
    <dbReference type="NCBI Taxonomy" id="79078"/>
    <lineage>
        <taxon>Eukaryota</taxon>
        <taxon>Viridiplantae</taxon>
        <taxon>Streptophyta</taxon>
        <taxon>Embryophyta</taxon>
        <taxon>Tracheophyta</taxon>
        <taxon>Spermatophyta</taxon>
        <taxon>Magnoliopsida</taxon>
        <taxon>eudicotyledons</taxon>
        <taxon>Gunneridae</taxon>
        <taxon>Pentapetalae</taxon>
        <taxon>rosids</taxon>
        <taxon>fabids</taxon>
        <taxon>Fabales</taxon>
        <taxon>Fabaceae</taxon>
        <taxon>Papilionoideae</taxon>
        <taxon>50 kb inversion clade</taxon>
        <taxon>dalbergioids sensu lato</taxon>
        <taxon>Dalbergieae</taxon>
        <taxon>Pterocarpus clade</taxon>
        <taxon>Stylosanthes</taxon>
    </lineage>
</organism>
<dbReference type="Proteomes" id="UP001341840">
    <property type="component" value="Unassembled WGS sequence"/>
</dbReference>
<gene>
    <name evidence="1" type="ORF">PIB30_014882</name>
</gene>
<comment type="caution">
    <text evidence="1">The sequence shown here is derived from an EMBL/GenBank/DDBJ whole genome shotgun (WGS) entry which is preliminary data.</text>
</comment>
<reference evidence="1 2" key="1">
    <citation type="journal article" date="2023" name="Plants (Basel)">
        <title>Bridging the Gap: Combining Genomics and Transcriptomics Approaches to Understand Stylosanthes scabra, an Orphan Legume from the Brazilian Caatinga.</title>
        <authorList>
            <person name="Ferreira-Neto J.R.C."/>
            <person name="da Silva M.D."/>
            <person name="Binneck E."/>
            <person name="de Melo N.F."/>
            <person name="da Silva R.H."/>
            <person name="de Melo A.L.T.M."/>
            <person name="Pandolfi V."/>
            <person name="Bustamante F.O."/>
            <person name="Brasileiro-Vidal A.C."/>
            <person name="Benko-Iseppon A.M."/>
        </authorList>
    </citation>
    <scope>NUCLEOTIDE SEQUENCE [LARGE SCALE GENOMIC DNA]</scope>
    <source>
        <tissue evidence="1">Leaves</tissue>
    </source>
</reference>
<sequence>MHVKNSQGSGCSWRSKSHSLWARTPNRGRGCKVPQWCDCGLRTILQWFGAKLNPDTPFYDEKKDKDKAGMAQCETNVDQVKMELDSRVSKVEVEIRVIKRWGLG</sequence>
<evidence type="ECO:0000313" key="2">
    <source>
        <dbReference type="Proteomes" id="UP001341840"/>
    </source>
</evidence>
<dbReference type="EMBL" id="JASCZI010090661">
    <property type="protein sequence ID" value="MED6144349.1"/>
    <property type="molecule type" value="Genomic_DNA"/>
</dbReference>
<name>A0ABU6T7L3_9FABA</name>
<proteinExistence type="predicted"/>
<keyword evidence="2" id="KW-1185">Reference proteome</keyword>
<evidence type="ECO:0000313" key="1">
    <source>
        <dbReference type="EMBL" id="MED6144349.1"/>
    </source>
</evidence>
<protein>
    <submittedName>
        <fullName evidence="1">Uncharacterized protein</fullName>
    </submittedName>
</protein>